<name>A0A7Y6TUH0_9GAMM</name>
<evidence type="ECO:0000313" key="2">
    <source>
        <dbReference type="Proteomes" id="UP000566985"/>
    </source>
</evidence>
<reference evidence="1 2" key="1">
    <citation type="submission" date="2020-05" db="EMBL/GenBank/DDBJ databases">
        <title>Whole Genome Sequences of Enterobacteriales Associated with the International Space Station.</title>
        <authorList>
            <person name="Bharadwaj A."/>
            <person name="Daudu R."/>
            <person name="Singh N."/>
            <person name="Wood J."/>
            <person name="Debieu M."/>
            <person name="Mason C."/>
            <person name="Wang C."/>
            <person name="Venkateswaran K."/>
        </authorList>
    </citation>
    <scope>NUCLEOTIDE SEQUENCE [LARGE SCALE GENOMIC DNA]</scope>
    <source>
        <strain evidence="1 2">IF5SW-B1</strain>
    </source>
</reference>
<organism evidence="1 2">
    <name type="scientific">Pantoea brenneri</name>
    <dbReference type="NCBI Taxonomy" id="472694"/>
    <lineage>
        <taxon>Bacteria</taxon>
        <taxon>Pseudomonadati</taxon>
        <taxon>Pseudomonadota</taxon>
        <taxon>Gammaproteobacteria</taxon>
        <taxon>Enterobacterales</taxon>
        <taxon>Erwiniaceae</taxon>
        <taxon>Pantoea</taxon>
    </lineage>
</organism>
<comment type="caution">
    <text evidence="1">The sequence shown here is derived from an EMBL/GenBank/DDBJ whole genome shotgun (WGS) entry which is preliminary data.</text>
</comment>
<dbReference type="EMBL" id="JABWPM010000046">
    <property type="protein sequence ID" value="NUY99198.1"/>
    <property type="molecule type" value="Genomic_DNA"/>
</dbReference>
<dbReference type="AlphaFoldDB" id="A0A7Y6TUH0"/>
<dbReference type="GeneID" id="57347952"/>
<accession>A0A7Y6TUH0</accession>
<proteinExistence type="predicted"/>
<protein>
    <submittedName>
        <fullName evidence="1">Uncharacterized protein</fullName>
    </submittedName>
</protein>
<dbReference type="RefSeq" id="WP_164092182.1">
    <property type="nucleotide sequence ID" value="NZ_JABWPE010000046.1"/>
</dbReference>
<gene>
    <name evidence="1" type="ORF">HU668_22455</name>
</gene>
<dbReference type="Proteomes" id="UP000566985">
    <property type="component" value="Unassembled WGS sequence"/>
</dbReference>
<evidence type="ECO:0000313" key="1">
    <source>
        <dbReference type="EMBL" id="NUY99198.1"/>
    </source>
</evidence>
<sequence length="72" mass="8203">MTATFLHSLIAFRGRCHVRFTAHSLWLPFVFSGLRPIILRSADHVLHHHAVRPVWRWLPAIGKDDVLPITGG</sequence>